<proteinExistence type="inferred from homology"/>
<dbReference type="EMBL" id="BJCQ01000006">
    <property type="protein sequence ID" value="GCL66560.1"/>
    <property type="molecule type" value="Genomic_DNA"/>
</dbReference>
<dbReference type="AlphaFoldDB" id="A0A480B026"/>
<comment type="caution">
    <text evidence="6">Lacks conserved residue(s) required for the propagation of feature annotation.</text>
</comment>
<keyword evidence="5 6" id="KW-0238">DNA-binding</keyword>
<evidence type="ECO:0000256" key="1">
    <source>
        <dbReference type="ARBA" id="ARBA00022649"/>
    </source>
</evidence>
<dbReference type="PROSITE" id="PS52018">
    <property type="entry name" value="DART"/>
    <property type="match status" value="1"/>
</dbReference>
<gene>
    <name evidence="8" type="ORF">PAGU1578_01820</name>
</gene>
<dbReference type="GO" id="GO:0003677">
    <property type="term" value="F:DNA binding"/>
    <property type="evidence" value="ECO:0007669"/>
    <property type="project" value="UniProtKB-UniRule"/>
</dbReference>
<name>A0A480B026_9FIRM</name>
<dbReference type="GO" id="GO:0016757">
    <property type="term" value="F:glycosyltransferase activity"/>
    <property type="evidence" value="ECO:0007669"/>
    <property type="project" value="UniProtKB-KW"/>
</dbReference>
<evidence type="ECO:0000256" key="2">
    <source>
        <dbReference type="ARBA" id="ARBA00022676"/>
    </source>
</evidence>
<organism evidence="8 9">
    <name type="scientific">Veillonella tobetsuensis</name>
    <dbReference type="NCBI Taxonomy" id="1110546"/>
    <lineage>
        <taxon>Bacteria</taxon>
        <taxon>Bacillati</taxon>
        <taxon>Bacillota</taxon>
        <taxon>Negativicutes</taxon>
        <taxon>Veillonellales</taxon>
        <taxon>Veillonellaceae</taxon>
        <taxon>Veillonella</taxon>
    </lineage>
</organism>
<comment type="caution">
    <text evidence="8">The sequence shown here is derived from an EMBL/GenBank/DDBJ whole genome shotgun (WGS) entry which is preliminary data.</text>
</comment>
<protein>
    <recommendedName>
        <fullName evidence="7">DarT domain-containing protein</fullName>
    </recommendedName>
</protein>
<evidence type="ECO:0000313" key="9">
    <source>
        <dbReference type="Proteomes" id="UP000300381"/>
    </source>
</evidence>
<dbReference type="GO" id="GO:0016779">
    <property type="term" value="F:nucleotidyltransferase activity"/>
    <property type="evidence" value="ECO:0007669"/>
    <property type="project" value="UniProtKB-KW"/>
</dbReference>
<dbReference type="Proteomes" id="UP000300381">
    <property type="component" value="Unassembled WGS sequence"/>
</dbReference>
<keyword evidence="3" id="KW-0808">Transferase</keyword>
<dbReference type="InterPro" id="IPR029494">
    <property type="entry name" value="DarT"/>
</dbReference>
<evidence type="ECO:0000256" key="6">
    <source>
        <dbReference type="PROSITE-ProRule" id="PRU01362"/>
    </source>
</evidence>
<keyword evidence="1 6" id="KW-1277">Toxin-antitoxin system</keyword>
<sequence length="199" mass="22942">MVRKIETLKSIYHLTSINNLPSIIRDGLLSRASLQEQKITYTDIANEDILSKRSRKELDKCVPFHFHTHTEFDVAVQKQRQSEGPYIYLAVERVVARNKKFKIIPRHPISSGSKIEVLEYDAGFSQIDWDVMNTPKGNPPNPNYDGHVRMAECISPYCDVPFEDIYMIFVPNEDVKEQVDQLVKSYNIKVNIAPTLFTV</sequence>
<evidence type="ECO:0000259" key="7">
    <source>
        <dbReference type="PROSITE" id="PS52018"/>
    </source>
</evidence>
<evidence type="ECO:0000313" key="8">
    <source>
        <dbReference type="EMBL" id="GCL66560.1"/>
    </source>
</evidence>
<accession>A0A480B026</accession>
<evidence type="ECO:0000256" key="3">
    <source>
        <dbReference type="ARBA" id="ARBA00022679"/>
    </source>
</evidence>
<comment type="similarity">
    <text evidence="6">Belongs to the DarT ADP-ribosyltransferase family.</text>
</comment>
<evidence type="ECO:0000256" key="4">
    <source>
        <dbReference type="ARBA" id="ARBA00022695"/>
    </source>
</evidence>
<keyword evidence="2" id="KW-0328">Glycosyltransferase</keyword>
<evidence type="ECO:0000256" key="5">
    <source>
        <dbReference type="ARBA" id="ARBA00023125"/>
    </source>
</evidence>
<keyword evidence="4" id="KW-0548">Nucleotidyltransferase</keyword>
<dbReference type="Pfam" id="PF14487">
    <property type="entry name" value="DarT"/>
    <property type="match status" value="1"/>
</dbReference>
<reference evidence="8 9" key="1">
    <citation type="submission" date="2019-03" db="EMBL/GenBank/DDBJ databases">
        <title>Draft genome sequences of two Veillonella tobetsuensis clinical isolates from intraoperative bronchial fluids of elderly patients with pulmonary carcinoma.</title>
        <authorList>
            <person name="Akiyama T."/>
        </authorList>
    </citation>
    <scope>NUCLEOTIDE SEQUENCE [LARGE SCALE GENOMIC DNA]</scope>
    <source>
        <strain evidence="8 9">PAGU 1578</strain>
    </source>
</reference>
<feature type="domain" description="DarT" evidence="7">
    <location>
        <begin position="9"/>
        <end position="198"/>
    </location>
</feature>